<organism evidence="2 3">
    <name type="scientific">Cercophora scortea</name>
    <dbReference type="NCBI Taxonomy" id="314031"/>
    <lineage>
        <taxon>Eukaryota</taxon>
        <taxon>Fungi</taxon>
        <taxon>Dikarya</taxon>
        <taxon>Ascomycota</taxon>
        <taxon>Pezizomycotina</taxon>
        <taxon>Sordariomycetes</taxon>
        <taxon>Sordariomycetidae</taxon>
        <taxon>Sordariales</taxon>
        <taxon>Lasiosphaeriaceae</taxon>
        <taxon>Cercophora</taxon>
    </lineage>
</organism>
<comment type="caution">
    <text evidence="2">The sequence shown here is derived from an EMBL/GenBank/DDBJ whole genome shotgun (WGS) entry which is preliminary data.</text>
</comment>
<evidence type="ECO:0000256" key="1">
    <source>
        <dbReference type="SAM" id="MobiDB-lite"/>
    </source>
</evidence>
<dbReference type="Proteomes" id="UP001286456">
    <property type="component" value="Unassembled WGS sequence"/>
</dbReference>
<reference evidence="2" key="2">
    <citation type="submission" date="2023-06" db="EMBL/GenBank/DDBJ databases">
        <authorList>
            <consortium name="Lawrence Berkeley National Laboratory"/>
            <person name="Haridas S."/>
            <person name="Hensen N."/>
            <person name="Bonometti L."/>
            <person name="Westerberg I."/>
            <person name="Brannstrom I.O."/>
            <person name="Guillou S."/>
            <person name="Cros-Aarteil S."/>
            <person name="Calhoun S."/>
            <person name="Kuo A."/>
            <person name="Mondo S."/>
            <person name="Pangilinan J."/>
            <person name="Riley R."/>
            <person name="Labutti K."/>
            <person name="Andreopoulos B."/>
            <person name="Lipzen A."/>
            <person name="Chen C."/>
            <person name="Yanf M."/>
            <person name="Daum C."/>
            <person name="Ng V."/>
            <person name="Clum A."/>
            <person name="Steindorff A."/>
            <person name="Ohm R."/>
            <person name="Martin F."/>
            <person name="Silar P."/>
            <person name="Natvig D."/>
            <person name="Lalanne C."/>
            <person name="Gautier V."/>
            <person name="Ament-Velasquez S.L."/>
            <person name="Kruys A."/>
            <person name="Hutchinson M.I."/>
            <person name="Powell A.J."/>
            <person name="Barry K."/>
            <person name="Miller A.N."/>
            <person name="Grigoriev I.V."/>
            <person name="Debuchy R."/>
            <person name="Gladieux P."/>
            <person name="Thoren M.H."/>
            <person name="Johannesson H."/>
        </authorList>
    </citation>
    <scope>NUCLEOTIDE SEQUENCE</scope>
    <source>
        <strain evidence="2">SMH4131-1</strain>
    </source>
</reference>
<dbReference type="EMBL" id="JAUEPO010000003">
    <property type="protein sequence ID" value="KAK3327721.1"/>
    <property type="molecule type" value="Genomic_DNA"/>
</dbReference>
<name>A0AAE0MCQ2_9PEZI</name>
<accession>A0AAE0MCQ2</accession>
<feature type="region of interest" description="Disordered" evidence="1">
    <location>
        <begin position="265"/>
        <end position="290"/>
    </location>
</feature>
<keyword evidence="3" id="KW-1185">Reference proteome</keyword>
<gene>
    <name evidence="2" type="ORF">B0T19DRAFT_171985</name>
</gene>
<feature type="region of interest" description="Disordered" evidence="1">
    <location>
        <begin position="13"/>
        <end position="66"/>
    </location>
</feature>
<feature type="compositionally biased region" description="Polar residues" evidence="1">
    <location>
        <begin position="424"/>
        <end position="441"/>
    </location>
</feature>
<dbReference type="AlphaFoldDB" id="A0AAE0MCQ2"/>
<feature type="region of interest" description="Disordered" evidence="1">
    <location>
        <begin position="510"/>
        <end position="583"/>
    </location>
</feature>
<sequence length="583" mass="64808">MPCLRGIEVSLTTNPQDEQIPEFPHPEGSSARLLGIYDPRKTSPSSSINASSSSSSGLDSGLTRSQKSNPTISVYVPSVPGYPFAIKYTVNSVPPLPSRYIFFRLYINSRPIASWGTDPSIRPEGMVVKSLWAPGSQYVDQVGFEGRNLVFLPGHKSQSIAEDGGLIEVQAFRAKDRRSRVPRLEKFRYQENYGIAAPSIGLLDQPQEACFYDWHLVDPRDSPFATFRFHYRSWDNLYQLSLIPPTDVGLLRSTSFGYLSRASEGGNDYRVPRHESGKKPSSHASSSDEAVFQGGYVPHDMLTRDRSNTASKNYFLKSPPELFSTSLADSGVPQPSKELRDAYRVSYLQRPLPELPSEEPSSLLRRASVVSATPSLTPSLAQYVDGGSFDQDKIELGVAQLLPLSQSESSLVVLEGVKPRQSVDSSISDYETSPASTNDSFPQKILSPKNYLPTTGSSFELDLNNFGSQGWFRSLNQQKPWPTLTPSYFSEQDLSRVGAIKLSESEWMSRTPSPVRNEEPNSLCRMWSPRPERPAGKSLFSGLRRRKLSDSPRKPAPKGFKREEVFKPSTSSSPAREDIGNWI</sequence>
<feature type="compositionally biased region" description="Low complexity" evidence="1">
    <location>
        <begin position="43"/>
        <end position="60"/>
    </location>
</feature>
<reference evidence="2" key="1">
    <citation type="journal article" date="2023" name="Mol. Phylogenet. Evol.">
        <title>Genome-scale phylogeny and comparative genomics of the fungal order Sordariales.</title>
        <authorList>
            <person name="Hensen N."/>
            <person name="Bonometti L."/>
            <person name="Westerberg I."/>
            <person name="Brannstrom I.O."/>
            <person name="Guillou S."/>
            <person name="Cros-Aarteil S."/>
            <person name="Calhoun S."/>
            <person name="Haridas S."/>
            <person name="Kuo A."/>
            <person name="Mondo S."/>
            <person name="Pangilinan J."/>
            <person name="Riley R."/>
            <person name="LaButti K."/>
            <person name="Andreopoulos B."/>
            <person name="Lipzen A."/>
            <person name="Chen C."/>
            <person name="Yan M."/>
            <person name="Daum C."/>
            <person name="Ng V."/>
            <person name="Clum A."/>
            <person name="Steindorff A."/>
            <person name="Ohm R.A."/>
            <person name="Martin F."/>
            <person name="Silar P."/>
            <person name="Natvig D.O."/>
            <person name="Lalanne C."/>
            <person name="Gautier V."/>
            <person name="Ament-Velasquez S.L."/>
            <person name="Kruys A."/>
            <person name="Hutchinson M.I."/>
            <person name="Powell A.J."/>
            <person name="Barry K."/>
            <person name="Miller A.N."/>
            <person name="Grigoriev I.V."/>
            <person name="Debuchy R."/>
            <person name="Gladieux P."/>
            <person name="Hiltunen Thoren M."/>
            <person name="Johannesson H."/>
        </authorList>
    </citation>
    <scope>NUCLEOTIDE SEQUENCE</scope>
    <source>
        <strain evidence="2">SMH4131-1</strain>
    </source>
</reference>
<proteinExistence type="predicted"/>
<evidence type="ECO:0000313" key="3">
    <source>
        <dbReference type="Proteomes" id="UP001286456"/>
    </source>
</evidence>
<protein>
    <submittedName>
        <fullName evidence="2">Uncharacterized protein</fullName>
    </submittedName>
</protein>
<evidence type="ECO:0000313" key="2">
    <source>
        <dbReference type="EMBL" id="KAK3327721.1"/>
    </source>
</evidence>
<feature type="region of interest" description="Disordered" evidence="1">
    <location>
        <begin position="424"/>
        <end position="444"/>
    </location>
</feature>